<protein>
    <submittedName>
        <fullName evidence="2">Uncharacterized protein</fullName>
    </submittedName>
</protein>
<proteinExistence type="predicted"/>
<reference evidence="2" key="1">
    <citation type="journal article" date="2020" name="Nature">
        <title>Giant virus diversity and host interactions through global metagenomics.</title>
        <authorList>
            <person name="Schulz F."/>
            <person name="Roux S."/>
            <person name="Paez-Espino D."/>
            <person name="Jungbluth S."/>
            <person name="Walsh D.A."/>
            <person name="Denef V.J."/>
            <person name="McMahon K.D."/>
            <person name="Konstantinidis K.T."/>
            <person name="Eloe-Fadrosh E.A."/>
            <person name="Kyrpides N.C."/>
            <person name="Woyke T."/>
        </authorList>
    </citation>
    <scope>NUCLEOTIDE SEQUENCE</scope>
    <source>
        <strain evidence="2">GVMAG-M-3300010160-26</strain>
    </source>
</reference>
<feature type="compositionally biased region" description="Basic and acidic residues" evidence="1">
    <location>
        <begin position="112"/>
        <end position="121"/>
    </location>
</feature>
<dbReference type="AlphaFoldDB" id="A0A6C0BDS7"/>
<evidence type="ECO:0000256" key="1">
    <source>
        <dbReference type="SAM" id="MobiDB-lite"/>
    </source>
</evidence>
<dbReference type="EMBL" id="MN739115">
    <property type="protein sequence ID" value="QHS89628.1"/>
    <property type="molecule type" value="Genomic_DNA"/>
</dbReference>
<feature type="region of interest" description="Disordered" evidence="1">
    <location>
        <begin position="103"/>
        <end position="127"/>
    </location>
</feature>
<name>A0A6C0BDS7_9ZZZZ</name>
<evidence type="ECO:0000313" key="2">
    <source>
        <dbReference type="EMBL" id="QHS89628.1"/>
    </source>
</evidence>
<sequence length="334" mass="38575">MFKRVDSDTFDNTFDIDALLNDEGRVVMNKIDKPTETSATNNDTNTYEDFGDNEDLFEQERTLPELKYNKVNPDVFDIDKYSTSPKPPESKGVTNIIHNLSKFSTSQNDKSPSFEKPRDFFTDDNEESYEDKNFGEQTLESKRSKVVDNVIRDMTEIDLSDELREDDEKIQLLDEIEILWDVLKEEDIDLSRIIMPTMETPITVMRKVRRSLRLKNNRVRSRHFAEEVLLASAYALEHVFDGEKTYFGRRPNLTGWPSTLNVKLRRMRFETSSLASNVMSNLNTGPAVQILMELIPSMILCARMRKTQAPADVINSQSMNKAFSRIISNIDNDV</sequence>
<accession>A0A6C0BDS7</accession>
<organism evidence="2">
    <name type="scientific">viral metagenome</name>
    <dbReference type="NCBI Taxonomy" id="1070528"/>
    <lineage>
        <taxon>unclassified sequences</taxon>
        <taxon>metagenomes</taxon>
        <taxon>organismal metagenomes</taxon>
    </lineage>
</organism>